<dbReference type="AlphaFoldDB" id="A0A193GJ10"/>
<dbReference type="EMBL" id="CP016172">
    <property type="protein sequence ID" value="ANN80072.1"/>
    <property type="molecule type" value="Genomic_DNA"/>
</dbReference>
<keyword evidence="2" id="KW-1185">Reference proteome</keyword>
<reference evidence="1 2" key="1">
    <citation type="submission" date="2016-06" db="EMBL/GenBank/DDBJ databases">
        <title>Complete genome sequences of Bordetella bronchialis and Bordetella flabilis.</title>
        <authorList>
            <person name="LiPuma J.J."/>
            <person name="Spilker T."/>
        </authorList>
    </citation>
    <scope>NUCLEOTIDE SEQUENCE [LARGE SCALE GENOMIC DNA]</scope>
    <source>
        <strain evidence="1 2">AU10664</strain>
    </source>
</reference>
<name>A0A193GJ10_9BORD</name>
<accession>A0A193GJ10</accession>
<protein>
    <submittedName>
        <fullName evidence="1">Uncharacterized protein</fullName>
    </submittedName>
</protein>
<evidence type="ECO:0000313" key="1">
    <source>
        <dbReference type="EMBL" id="ANN80072.1"/>
    </source>
</evidence>
<sequence length="76" mass="7887">MTLPLSRLPAEAGGLIGDSAVVVNRLLPTLPMAGDGGTEGFVMVGLPYRRVAGTRRWRVAVGVAEDAGDQRGIAAR</sequence>
<proteinExistence type="predicted"/>
<dbReference type="KEGG" id="bfz:BAU07_25780"/>
<dbReference type="Proteomes" id="UP000091926">
    <property type="component" value="Chromosome"/>
</dbReference>
<organism evidence="1 2">
    <name type="scientific">Bordetella flabilis</name>
    <dbReference type="NCBI Taxonomy" id="463014"/>
    <lineage>
        <taxon>Bacteria</taxon>
        <taxon>Pseudomonadati</taxon>
        <taxon>Pseudomonadota</taxon>
        <taxon>Betaproteobacteria</taxon>
        <taxon>Burkholderiales</taxon>
        <taxon>Alcaligenaceae</taxon>
        <taxon>Bordetella</taxon>
    </lineage>
</organism>
<gene>
    <name evidence="1" type="ORF">BAU07_25780</name>
</gene>
<evidence type="ECO:0000313" key="2">
    <source>
        <dbReference type="Proteomes" id="UP000091926"/>
    </source>
</evidence>